<dbReference type="AlphaFoldDB" id="A0A1M6CDR5"/>
<dbReference type="PROSITE" id="PS00913">
    <property type="entry name" value="ADH_IRON_1"/>
    <property type="match status" value="1"/>
</dbReference>
<dbReference type="STRING" id="198092.SAMN02745194_00670"/>
<sequence>MTGTDAMPDLHSPIELLRPQRIEFGSGTLATIRPWVEERGLKRILVVADAFNASRVDLLGLPGDVTVFGEVKPEPDLPNLEKVLAVAEAMKPDLVIGYGGGSAMDLAKLVAVLPGSGQRLHDVVGPEKVLRRSAALIQVPTTAGTGSEGGTRSLVTDPATQNKLAVQSRHMLADLAVVDPDLTMTVPPAVTAATGVDAMAHCAEAFTSRKSHPIIDLYALEGIRLVGRFLPRAVKDGSDKEARAGLALASMYGGFCLGPVNTTAGHAVAYPLGTRHHIPHGLACALIFPHTLAHNAPAVPEKTALVLEALGLSASQDPKTVLEGAHAFCERLGVEMRLSRLNVPRDDLGTMATEAHAIRRLLDNNPRDLSRGEILAMYEAAY</sequence>
<dbReference type="GO" id="GO:0004022">
    <property type="term" value="F:alcohol dehydrogenase (NAD+) activity"/>
    <property type="evidence" value="ECO:0007669"/>
    <property type="project" value="UniProtKB-EC"/>
</dbReference>
<feature type="domain" description="Alcohol dehydrogenase iron-type/glycerol dehydrogenase GldA" evidence="6">
    <location>
        <begin position="19"/>
        <end position="180"/>
    </location>
</feature>
<comment type="similarity">
    <text evidence="2">Belongs to the iron-containing alcohol dehydrogenase family.</text>
</comment>
<dbReference type="FunFam" id="3.40.50.1970:FF:000003">
    <property type="entry name" value="Alcohol dehydrogenase, iron-containing"/>
    <property type="match status" value="1"/>
</dbReference>
<proteinExistence type="inferred from homology"/>
<dbReference type="Proteomes" id="UP000184387">
    <property type="component" value="Unassembled WGS sequence"/>
</dbReference>
<gene>
    <name evidence="8" type="ORF">SAMN02745194_00670</name>
</gene>
<evidence type="ECO:0000259" key="6">
    <source>
        <dbReference type="Pfam" id="PF00465"/>
    </source>
</evidence>
<keyword evidence="4" id="KW-0520">NAD</keyword>
<evidence type="ECO:0000256" key="3">
    <source>
        <dbReference type="ARBA" id="ARBA00023002"/>
    </source>
</evidence>
<accession>A0A1M6CDR5</accession>
<dbReference type="InterPro" id="IPR001670">
    <property type="entry name" value="ADH_Fe/GldA"/>
</dbReference>
<evidence type="ECO:0000256" key="2">
    <source>
        <dbReference type="ARBA" id="ARBA00007358"/>
    </source>
</evidence>
<comment type="catalytic activity">
    <reaction evidence="5">
        <text>a primary alcohol + NAD(+) = an aldehyde + NADH + H(+)</text>
        <dbReference type="Rhea" id="RHEA:10736"/>
        <dbReference type="ChEBI" id="CHEBI:15378"/>
        <dbReference type="ChEBI" id="CHEBI:15734"/>
        <dbReference type="ChEBI" id="CHEBI:17478"/>
        <dbReference type="ChEBI" id="CHEBI:57540"/>
        <dbReference type="ChEBI" id="CHEBI:57945"/>
        <dbReference type="EC" id="1.1.1.1"/>
    </reaction>
</comment>
<keyword evidence="9" id="KW-1185">Reference proteome</keyword>
<dbReference type="PANTHER" id="PTHR11496">
    <property type="entry name" value="ALCOHOL DEHYDROGENASE"/>
    <property type="match status" value="1"/>
</dbReference>
<dbReference type="EMBL" id="FQZF01000003">
    <property type="protein sequence ID" value="SHI59033.1"/>
    <property type="molecule type" value="Genomic_DNA"/>
</dbReference>
<protein>
    <submittedName>
        <fullName evidence="8">Alcohol dehydrogenase, class IV</fullName>
    </submittedName>
</protein>
<dbReference type="CDD" id="cd08551">
    <property type="entry name" value="Fe-ADH"/>
    <property type="match status" value="1"/>
</dbReference>
<dbReference type="Gene3D" id="3.40.50.1970">
    <property type="match status" value="1"/>
</dbReference>
<organism evidence="8 9">
    <name type="scientific">Muricoccus roseus</name>
    <dbReference type="NCBI Taxonomy" id="198092"/>
    <lineage>
        <taxon>Bacteria</taxon>
        <taxon>Pseudomonadati</taxon>
        <taxon>Pseudomonadota</taxon>
        <taxon>Alphaproteobacteria</taxon>
        <taxon>Acetobacterales</taxon>
        <taxon>Roseomonadaceae</taxon>
        <taxon>Muricoccus</taxon>
    </lineage>
</organism>
<dbReference type="Gene3D" id="1.20.1090.10">
    <property type="entry name" value="Dehydroquinate synthase-like - alpha domain"/>
    <property type="match status" value="1"/>
</dbReference>
<reference evidence="8 9" key="1">
    <citation type="submission" date="2016-11" db="EMBL/GenBank/DDBJ databases">
        <authorList>
            <person name="Jaros S."/>
            <person name="Januszkiewicz K."/>
            <person name="Wedrychowicz H."/>
        </authorList>
    </citation>
    <scope>NUCLEOTIDE SEQUENCE [LARGE SCALE GENOMIC DNA]</scope>
    <source>
        <strain evidence="8 9">DSM 14916</strain>
    </source>
</reference>
<evidence type="ECO:0000256" key="1">
    <source>
        <dbReference type="ARBA" id="ARBA00001962"/>
    </source>
</evidence>
<dbReference type="GO" id="GO:0046872">
    <property type="term" value="F:metal ion binding"/>
    <property type="evidence" value="ECO:0007669"/>
    <property type="project" value="InterPro"/>
</dbReference>
<dbReference type="InterPro" id="IPR039697">
    <property type="entry name" value="Alcohol_dehydrogenase_Fe"/>
</dbReference>
<feature type="domain" description="Fe-containing alcohol dehydrogenase-like C-terminal" evidence="7">
    <location>
        <begin position="191"/>
        <end position="382"/>
    </location>
</feature>
<dbReference type="Pfam" id="PF25137">
    <property type="entry name" value="ADH_Fe_C"/>
    <property type="match status" value="1"/>
</dbReference>
<evidence type="ECO:0000259" key="7">
    <source>
        <dbReference type="Pfam" id="PF25137"/>
    </source>
</evidence>
<evidence type="ECO:0000313" key="8">
    <source>
        <dbReference type="EMBL" id="SHI59033.1"/>
    </source>
</evidence>
<evidence type="ECO:0000256" key="5">
    <source>
        <dbReference type="ARBA" id="ARBA00049243"/>
    </source>
</evidence>
<name>A0A1M6CDR5_9PROT</name>
<dbReference type="SUPFAM" id="SSF56796">
    <property type="entry name" value="Dehydroquinate synthase-like"/>
    <property type="match status" value="1"/>
</dbReference>
<dbReference type="PANTHER" id="PTHR11496:SF102">
    <property type="entry name" value="ALCOHOL DEHYDROGENASE 4"/>
    <property type="match status" value="1"/>
</dbReference>
<dbReference type="InterPro" id="IPR056798">
    <property type="entry name" value="ADH_Fe_C"/>
</dbReference>
<evidence type="ECO:0000256" key="4">
    <source>
        <dbReference type="ARBA" id="ARBA00023027"/>
    </source>
</evidence>
<dbReference type="InterPro" id="IPR018211">
    <property type="entry name" value="ADH_Fe_CS"/>
</dbReference>
<keyword evidence="3" id="KW-0560">Oxidoreductase</keyword>
<comment type="cofactor">
    <cofactor evidence="1">
        <name>Fe cation</name>
        <dbReference type="ChEBI" id="CHEBI:24875"/>
    </cofactor>
</comment>
<dbReference type="Pfam" id="PF00465">
    <property type="entry name" value="Fe-ADH"/>
    <property type="match status" value="1"/>
</dbReference>
<evidence type="ECO:0000313" key="9">
    <source>
        <dbReference type="Proteomes" id="UP000184387"/>
    </source>
</evidence>